<dbReference type="RefSeq" id="WP_169678123.1">
    <property type="nucleotide sequence ID" value="NZ_JABBNU010000002.1"/>
</dbReference>
<dbReference type="GO" id="GO:0005524">
    <property type="term" value="F:ATP binding"/>
    <property type="evidence" value="ECO:0007669"/>
    <property type="project" value="InterPro"/>
</dbReference>
<keyword evidence="1" id="KW-1133">Transmembrane helix</keyword>
<dbReference type="CDD" id="cd18785">
    <property type="entry name" value="SF2_C"/>
    <property type="match status" value="1"/>
</dbReference>
<keyword evidence="4" id="KW-1185">Reference proteome</keyword>
<dbReference type="InterPro" id="IPR014001">
    <property type="entry name" value="Helicase_ATP-bd"/>
</dbReference>
<protein>
    <submittedName>
        <fullName evidence="3">DEAD/DEAH box helicase family protein</fullName>
    </submittedName>
</protein>
<dbReference type="PANTHER" id="PTHR47396">
    <property type="entry name" value="TYPE I RESTRICTION ENZYME ECOKI R PROTEIN"/>
    <property type="match status" value="1"/>
</dbReference>
<feature type="transmembrane region" description="Helical" evidence="1">
    <location>
        <begin position="711"/>
        <end position="731"/>
    </location>
</feature>
<dbReference type="SUPFAM" id="SSF52540">
    <property type="entry name" value="P-loop containing nucleoside triphosphate hydrolases"/>
    <property type="match status" value="1"/>
</dbReference>
<dbReference type="GO" id="GO:0004386">
    <property type="term" value="F:helicase activity"/>
    <property type="evidence" value="ECO:0007669"/>
    <property type="project" value="UniProtKB-KW"/>
</dbReference>
<dbReference type="GO" id="GO:0005829">
    <property type="term" value="C:cytosol"/>
    <property type="evidence" value="ECO:0007669"/>
    <property type="project" value="TreeGrafter"/>
</dbReference>
<dbReference type="GO" id="GO:0003677">
    <property type="term" value="F:DNA binding"/>
    <property type="evidence" value="ECO:0007669"/>
    <property type="project" value="InterPro"/>
</dbReference>
<dbReference type="SMART" id="SM00487">
    <property type="entry name" value="DEXDc"/>
    <property type="match status" value="1"/>
</dbReference>
<comment type="caution">
    <text evidence="3">The sequence shown here is derived from an EMBL/GenBank/DDBJ whole genome shotgun (WGS) entry which is preliminary data.</text>
</comment>
<dbReference type="InterPro" id="IPR027417">
    <property type="entry name" value="P-loop_NTPase"/>
</dbReference>
<dbReference type="Proteomes" id="UP000559010">
    <property type="component" value="Unassembled WGS sequence"/>
</dbReference>
<sequence length="897" mass="103062">MSNTNAQFGQELLSKFPDQIQFMYPWRTYQERVLKDLDEHINDDHLHIVAPPGSGKTVLGLEVMLRLNKPTLVLAPTIAIRNQWITRFCELFLQEVKQPDWITTDIRNPKLMTVVTYQGIHSVLSNSEEKKSIIEKLISAGVSTFVVDEAHHLKNEWWKSIMELKSALNPVIVGLTATPPYDVSYAEWQRYLELNGPVDAEIYVPELIKAGDLCPHQDYVYTTIPKAEERERIVGIREKIDEVFLQLKHDLTLISAIENSGFWLNPQEHYEWIYSNIEFYSASLIYLYGNHKEIPKSHFEVVGAKEYDIPVLDKEWVAIVIENYLFKNEKLFIEYKDHQSHIEKVLRRSGALEHSRVSFTENNEITKSLSSSISKLQGIKQITDHEHNNLKEDLRQVILCDYIRNEFLAEESVNEKPLNKIGVVPVFEILRREHDKSKKLGVLTGSLVIIPGSAVNKMQVLANQYSLGELQFKELPYDENYLSVNLTEVVKHRIVTIVTELFTRGEINILIGTKSLLGEGWDAPAINSLILASFVGSFVLSNQMRGRAIRIDKNNPDKSSNIWHLVCIDPTSKSGGSDVELMKRRFRSFVGVNIQEESSIENGFDRLGFPTQINNIRSIEQFNNQTLERASQRRNLLVKWKKGLENGTRMVEEIKKPFPDNRNYKKEKSLYFRNSMGNFTGVLGSSIFGYLHFSVNAFARTLSKFPNSQVMVWGFTAIISIGILFFGAKTVNSFVTYLRFKNIDKDLKKICVVLVRALSKKGIIKTDLDNIKIETSKDMFGGVHCRIEGGTTFECSTFINAVQEILSLVDNPRYLLVKKGTYKWLFDFVDYINVPEELGKKKEDALLFSELWDHFVGKTKLVFTRNPKGRKVLLKARVDSMSKRFVDSDIEHVNVWK</sequence>
<organism evidence="3 4">
    <name type="scientific">Marinigracilibium pacificum</name>
    <dbReference type="NCBI Taxonomy" id="2729599"/>
    <lineage>
        <taxon>Bacteria</taxon>
        <taxon>Pseudomonadati</taxon>
        <taxon>Bacteroidota</taxon>
        <taxon>Cytophagia</taxon>
        <taxon>Cytophagales</taxon>
        <taxon>Flammeovirgaceae</taxon>
        <taxon>Marinigracilibium</taxon>
    </lineage>
</organism>
<dbReference type="InterPro" id="IPR050742">
    <property type="entry name" value="Helicase_Restrict-Modif_Enz"/>
</dbReference>
<keyword evidence="3" id="KW-0378">Hydrolase</keyword>
<dbReference type="Gene3D" id="3.40.50.300">
    <property type="entry name" value="P-loop containing nucleotide triphosphate hydrolases"/>
    <property type="match status" value="2"/>
</dbReference>
<proteinExistence type="predicted"/>
<feature type="transmembrane region" description="Helical" evidence="1">
    <location>
        <begin position="521"/>
        <end position="540"/>
    </location>
</feature>
<reference evidence="3 4" key="1">
    <citation type="submission" date="2020-04" db="EMBL/GenBank/DDBJ databases">
        <title>Flammeovirgaceae bacterium KN852 isolated from deep sea.</title>
        <authorList>
            <person name="Zhang D.-C."/>
        </authorList>
    </citation>
    <scope>NUCLEOTIDE SEQUENCE [LARGE SCALE GENOMIC DNA]</scope>
    <source>
        <strain evidence="3 4">KN852</strain>
    </source>
</reference>
<accession>A0A848IW77</accession>
<keyword evidence="3" id="KW-0067">ATP-binding</keyword>
<dbReference type="PANTHER" id="PTHR47396:SF1">
    <property type="entry name" value="ATP-DEPENDENT HELICASE IRC3-RELATED"/>
    <property type="match status" value="1"/>
</dbReference>
<evidence type="ECO:0000256" key="1">
    <source>
        <dbReference type="SAM" id="Phobius"/>
    </source>
</evidence>
<keyword evidence="3" id="KW-0347">Helicase</keyword>
<dbReference type="Pfam" id="PF04851">
    <property type="entry name" value="ResIII"/>
    <property type="match status" value="1"/>
</dbReference>
<dbReference type="AlphaFoldDB" id="A0A848IW77"/>
<evidence type="ECO:0000259" key="2">
    <source>
        <dbReference type="PROSITE" id="PS51192"/>
    </source>
</evidence>
<feature type="domain" description="Helicase ATP-binding" evidence="2">
    <location>
        <begin position="37"/>
        <end position="197"/>
    </location>
</feature>
<keyword evidence="3" id="KW-0547">Nucleotide-binding</keyword>
<dbReference type="EMBL" id="JABBNU010000002">
    <property type="protein sequence ID" value="NMM47501.1"/>
    <property type="molecule type" value="Genomic_DNA"/>
</dbReference>
<name>A0A848IW77_9BACT</name>
<dbReference type="InterPro" id="IPR006935">
    <property type="entry name" value="Helicase/UvrB_N"/>
</dbReference>
<keyword evidence="1" id="KW-0472">Membrane</keyword>
<dbReference type="PROSITE" id="PS51192">
    <property type="entry name" value="HELICASE_ATP_BIND_1"/>
    <property type="match status" value="1"/>
</dbReference>
<gene>
    <name evidence="3" type="ORF">HH304_03755</name>
</gene>
<evidence type="ECO:0000313" key="4">
    <source>
        <dbReference type="Proteomes" id="UP000559010"/>
    </source>
</evidence>
<evidence type="ECO:0000313" key="3">
    <source>
        <dbReference type="EMBL" id="NMM47501.1"/>
    </source>
</evidence>
<keyword evidence="1" id="KW-0812">Transmembrane</keyword>
<dbReference type="GO" id="GO:0016787">
    <property type="term" value="F:hydrolase activity"/>
    <property type="evidence" value="ECO:0007669"/>
    <property type="project" value="InterPro"/>
</dbReference>
<feature type="transmembrane region" description="Helical" evidence="1">
    <location>
        <begin position="670"/>
        <end position="691"/>
    </location>
</feature>